<name>A0A4Q7WN16_9ACTN</name>
<feature type="transmembrane region" description="Helical" evidence="7">
    <location>
        <begin position="134"/>
        <end position="161"/>
    </location>
</feature>
<feature type="transmembrane region" description="Helical" evidence="7">
    <location>
        <begin position="248"/>
        <end position="273"/>
    </location>
</feature>
<evidence type="ECO:0000256" key="3">
    <source>
        <dbReference type="ARBA" id="ARBA00022475"/>
    </source>
</evidence>
<proteinExistence type="inferred from homology"/>
<keyword evidence="5 7" id="KW-1133">Transmembrane helix</keyword>
<evidence type="ECO:0000256" key="4">
    <source>
        <dbReference type="ARBA" id="ARBA00022692"/>
    </source>
</evidence>
<dbReference type="CDD" id="cd06261">
    <property type="entry name" value="TM_PBP2"/>
    <property type="match status" value="1"/>
</dbReference>
<evidence type="ECO:0000256" key="6">
    <source>
        <dbReference type="ARBA" id="ARBA00023136"/>
    </source>
</evidence>
<dbReference type="PANTHER" id="PTHR30465">
    <property type="entry name" value="INNER MEMBRANE ABC TRANSPORTER"/>
    <property type="match status" value="1"/>
</dbReference>
<feature type="transmembrane region" description="Helical" evidence="7">
    <location>
        <begin position="293"/>
        <end position="319"/>
    </location>
</feature>
<evidence type="ECO:0000256" key="2">
    <source>
        <dbReference type="ARBA" id="ARBA00022448"/>
    </source>
</evidence>
<dbReference type="PANTHER" id="PTHR30465:SF0">
    <property type="entry name" value="OLIGOPEPTIDE TRANSPORT SYSTEM PERMEASE PROTEIN APPB"/>
    <property type="match status" value="1"/>
</dbReference>
<dbReference type="GO" id="GO:0005886">
    <property type="term" value="C:plasma membrane"/>
    <property type="evidence" value="ECO:0007669"/>
    <property type="project" value="UniProtKB-SubCell"/>
</dbReference>
<evidence type="ECO:0000256" key="1">
    <source>
        <dbReference type="ARBA" id="ARBA00004651"/>
    </source>
</evidence>
<dbReference type="GO" id="GO:0055085">
    <property type="term" value="P:transmembrane transport"/>
    <property type="evidence" value="ECO:0007669"/>
    <property type="project" value="InterPro"/>
</dbReference>
<feature type="transmembrane region" description="Helical" evidence="7">
    <location>
        <begin position="189"/>
        <end position="207"/>
    </location>
</feature>
<keyword evidence="4 7" id="KW-0812">Transmembrane</keyword>
<dbReference type="InterPro" id="IPR035906">
    <property type="entry name" value="MetI-like_sf"/>
</dbReference>
<evidence type="ECO:0000313" key="9">
    <source>
        <dbReference type="EMBL" id="RZU11410.1"/>
    </source>
</evidence>
<dbReference type="Gene3D" id="1.10.3720.10">
    <property type="entry name" value="MetI-like"/>
    <property type="match status" value="1"/>
</dbReference>
<dbReference type="InterPro" id="IPR000515">
    <property type="entry name" value="MetI-like"/>
</dbReference>
<dbReference type="PROSITE" id="PS50928">
    <property type="entry name" value="ABC_TM1"/>
    <property type="match status" value="1"/>
</dbReference>
<comment type="caution">
    <text evidence="9">The sequence shown here is derived from an EMBL/GenBank/DDBJ whole genome shotgun (WGS) entry which is preliminary data.</text>
</comment>
<feature type="domain" description="ABC transmembrane type-1" evidence="8">
    <location>
        <begin position="98"/>
        <end position="316"/>
    </location>
</feature>
<keyword evidence="6 7" id="KW-0472">Membrane</keyword>
<evidence type="ECO:0000256" key="7">
    <source>
        <dbReference type="RuleBase" id="RU363032"/>
    </source>
</evidence>
<keyword evidence="2 7" id="KW-0813">Transport</keyword>
<evidence type="ECO:0000313" key="10">
    <source>
        <dbReference type="Proteomes" id="UP000292027"/>
    </source>
</evidence>
<feature type="transmembrane region" description="Helical" evidence="7">
    <location>
        <begin position="94"/>
        <end position="122"/>
    </location>
</feature>
<dbReference type="OrthoDB" id="147688at2"/>
<dbReference type="Pfam" id="PF00528">
    <property type="entry name" value="BPD_transp_1"/>
    <property type="match status" value="1"/>
</dbReference>
<keyword evidence="10" id="KW-1185">Reference proteome</keyword>
<reference evidence="9 10" key="1">
    <citation type="journal article" date="2015" name="Stand. Genomic Sci.">
        <title>Genomic Encyclopedia of Bacterial and Archaeal Type Strains, Phase III: the genomes of soil and plant-associated and newly described type strains.</title>
        <authorList>
            <person name="Whitman W.B."/>
            <person name="Woyke T."/>
            <person name="Klenk H.P."/>
            <person name="Zhou Y."/>
            <person name="Lilburn T.G."/>
            <person name="Beck B.J."/>
            <person name="De Vos P."/>
            <person name="Vandamme P."/>
            <person name="Eisen J.A."/>
            <person name="Garrity G."/>
            <person name="Hugenholtz P."/>
            <person name="Kyrpides N.C."/>
        </authorList>
    </citation>
    <scope>NUCLEOTIDE SEQUENCE [LARGE SCALE GENOMIC DNA]</scope>
    <source>
        <strain evidence="9 10">VKM Ac-2540</strain>
    </source>
</reference>
<comment type="similarity">
    <text evidence="7">Belongs to the binding-protein-dependent transport system permease family.</text>
</comment>
<keyword evidence="3" id="KW-1003">Cell membrane</keyword>
<evidence type="ECO:0000256" key="5">
    <source>
        <dbReference type="ARBA" id="ARBA00022989"/>
    </source>
</evidence>
<feature type="transmembrane region" description="Helical" evidence="7">
    <location>
        <begin position="12"/>
        <end position="31"/>
    </location>
</feature>
<organism evidence="9 10">
    <name type="scientific">Kribbella rubisoli</name>
    <dbReference type="NCBI Taxonomy" id="3075929"/>
    <lineage>
        <taxon>Bacteria</taxon>
        <taxon>Bacillati</taxon>
        <taxon>Actinomycetota</taxon>
        <taxon>Actinomycetes</taxon>
        <taxon>Propionibacteriales</taxon>
        <taxon>Kribbellaceae</taxon>
        <taxon>Kribbella</taxon>
    </lineage>
</organism>
<protein>
    <submittedName>
        <fullName evidence="9">Peptide/nickel transport system permease protein</fullName>
    </submittedName>
</protein>
<comment type="subcellular location">
    <subcellularLocation>
        <location evidence="1 7">Cell membrane</location>
        <topology evidence="1 7">Multi-pass membrane protein</topology>
    </subcellularLocation>
</comment>
<accession>A0A4Q7WN16</accession>
<dbReference type="EMBL" id="SHKR01000015">
    <property type="protein sequence ID" value="RZU11410.1"/>
    <property type="molecule type" value="Genomic_DNA"/>
</dbReference>
<sequence length="326" mass="35657">MVKYLARRIGGWLLMVVVATNITYFLANAFLDPRTLFVGRRPPLTEQQVDTLLQANNLNSHESIFLRWWTWAKDIVLHWDWGNSPTGDPVNGEIAFRIGVSAELLLGAFVLYTIIGISLGIYSASRQYKVSDRIVQATSIITLNIPVVVMSLAIVLAAIGFNQKVGIRMFYVTGSSSADAHGFGKIVDLLQHLTLPTISLVIISYAGTQMLQRSLLLDTISADYVRMARAKGLTKAQAIRKHALRTSLIPVATQVAFSIPGLFTGAVLTETIFNWQGMGQYFIDTLNKMNINGVVAVAAFGALMTAIGAVLADIAVVVLDPRVRVH</sequence>
<dbReference type="Proteomes" id="UP000292027">
    <property type="component" value="Unassembled WGS sequence"/>
</dbReference>
<dbReference type="SUPFAM" id="SSF161098">
    <property type="entry name" value="MetI-like"/>
    <property type="match status" value="1"/>
</dbReference>
<dbReference type="AlphaFoldDB" id="A0A4Q7WN16"/>
<evidence type="ECO:0000259" key="8">
    <source>
        <dbReference type="PROSITE" id="PS50928"/>
    </source>
</evidence>
<gene>
    <name evidence="9" type="ORF">EV645_6579</name>
</gene>